<accession>A0A2R4AK88</accession>
<protein>
    <submittedName>
        <fullName evidence="2">Uncharacterized protein</fullName>
    </submittedName>
</protein>
<evidence type="ECO:0000256" key="1">
    <source>
        <dbReference type="SAM" id="Phobius"/>
    </source>
</evidence>
<organism evidence="2">
    <name type="scientific">Citrobacter freundii</name>
    <dbReference type="NCBI Taxonomy" id="546"/>
    <lineage>
        <taxon>Bacteria</taxon>
        <taxon>Pseudomonadati</taxon>
        <taxon>Pseudomonadota</taxon>
        <taxon>Gammaproteobacteria</taxon>
        <taxon>Enterobacterales</taxon>
        <taxon>Enterobacteriaceae</taxon>
        <taxon>Citrobacter</taxon>
        <taxon>Citrobacter freundii complex</taxon>
    </lineage>
</organism>
<dbReference type="EMBL" id="MG387191">
    <property type="protein sequence ID" value="AVR65148.1"/>
    <property type="molecule type" value="Genomic_DNA"/>
</dbReference>
<keyword evidence="1" id="KW-0472">Membrane</keyword>
<dbReference type="AlphaFoldDB" id="A0A2R4AK88"/>
<feature type="transmembrane region" description="Helical" evidence="1">
    <location>
        <begin position="6"/>
        <end position="33"/>
    </location>
</feature>
<name>A0A2R4AK88_CITFR</name>
<proteinExistence type="predicted"/>
<keyword evidence="1" id="KW-0812">Transmembrane</keyword>
<reference evidence="2" key="1">
    <citation type="submission" date="2018-10" db="EMBL/GenBank/DDBJ databases">
        <title>Complete Sequence of plasmid pTEM-2262.</title>
        <authorList>
            <person name="Li M."/>
            <person name="Li F."/>
            <person name="Pei G."/>
            <person name="Tong Y."/>
        </authorList>
    </citation>
    <scope>NUCLEOTIDE SEQUENCE</scope>
    <source>
        <strain evidence="2">2262</strain>
        <plasmid evidence="2">pTEM-2262</plasmid>
    </source>
</reference>
<keyword evidence="2" id="KW-0614">Plasmid</keyword>
<keyword evidence="1" id="KW-1133">Transmembrane helix</keyword>
<evidence type="ECO:0000313" key="2">
    <source>
        <dbReference type="EMBL" id="AVR65148.1"/>
    </source>
</evidence>
<sequence>MLGLVFFIVLEFYTCTGTGSIISVFIANAQLAFTFKAKLTLKFLTEFFEGFNLIASFTAFAPRGEIFISHV</sequence>
<geneLocation type="plasmid" evidence="2">
    <name>pTEM-2262</name>
</geneLocation>